<dbReference type="SUPFAM" id="SSF51445">
    <property type="entry name" value="(Trans)glycosidases"/>
    <property type="match status" value="1"/>
</dbReference>
<evidence type="ECO:0008006" key="2">
    <source>
        <dbReference type="Google" id="ProtNLM"/>
    </source>
</evidence>
<name>X1IX03_9ZZZZ</name>
<proteinExistence type="predicted"/>
<organism evidence="1">
    <name type="scientific">marine sediment metagenome</name>
    <dbReference type="NCBI Taxonomy" id="412755"/>
    <lineage>
        <taxon>unclassified sequences</taxon>
        <taxon>metagenomes</taxon>
        <taxon>ecological metagenomes</taxon>
    </lineage>
</organism>
<comment type="caution">
    <text evidence="1">The sequence shown here is derived from an EMBL/GenBank/DDBJ whole genome shotgun (WGS) entry which is preliminary data.</text>
</comment>
<accession>X1IX03</accession>
<protein>
    <recommendedName>
        <fullName evidence="2">Glycoside hydrolase family 42 N-terminal domain-containing protein</fullName>
    </recommendedName>
</protein>
<dbReference type="AlphaFoldDB" id="X1IX03"/>
<gene>
    <name evidence="1" type="ORF">S03H2_51722</name>
</gene>
<dbReference type="InterPro" id="IPR017853">
    <property type="entry name" value="GH"/>
</dbReference>
<feature type="non-terminal residue" evidence="1">
    <location>
        <position position="1"/>
    </location>
</feature>
<sequence>AFLGYAFDRYYQVTTNAIRKYDSNHLCLGSRLHGRALRMPHMFKAAGKYLDVIAVNYYGAWGPDAGRMAMWGRESGRPFMITEFYAKGHDSGLPNNTGVGWLVPTQKDRGRFYQHFTMGLLESKWCVGWHWFKYRDNNPEDLSTDPSNRDSNKGIVNYQHKPYLMLLEDMRKLNKQVYALIDYFDSK</sequence>
<reference evidence="1" key="1">
    <citation type="journal article" date="2014" name="Front. Microbiol.">
        <title>High frequency of phylogenetically diverse reductive dehalogenase-homologous genes in deep subseafloor sedimentary metagenomes.</title>
        <authorList>
            <person name="Kawai M."/>
            <person name="Futagami T."/>
            <person name="Toyoda A."/>
            <person name="Takaki Y."/>
            <person name="Nishi S."/>
            <person name="Hori S."/>
            <person name="Arai W."/>
            <person name="Tsubouchi T."/>
            <person name="Morono Y."/>
            <person name="Uchiyama I."/>
            <person name="Ito T."/>
            <person name="Fujiyama A."/>
            <person name="Inagaki F."/>
            <person name="Takami H."/>
        </authorList>
    </citation>
    <scope>NUCLEOTIDE SEQUENCE</scope>
    <source>
        <strain evidence="1">Expedition CK06-06</strain>
    </source>
</reference>
<evidence type="ECO:0000313" key="1">
    <source>
        <dbReference type="EMBL" id="GAH62063.1"/>
    </source>
</evidence>
<dbReference type="EMBL" id="BARU01032830">
    <property type="protein sequence ID" value="GAH62063.1"/>
    <property type="molecule type" value="Genomic_DNA"/>
</dbReference>
<dbReference type="Gene3D" id="3.20.20.80">
    <property type="entry name" value="Glycosidases"/>
    <property type="match status" value="1"/>
</dbReference>